<dbReference type="Pfam" id="PF17851">
    <property type="entry name" value="GH43_C2"/>
    <property type="match status" value="1"/>
</dbReference>
<dbReference type="eggNOG" id="ENOG502SM8A">
    <property type="taxonomic scope" value="Eukaryota"/>
</dbReference>
<reference evidence="9" key="1">
    <citation type="journal article" date="2014" name="Genome Announc.">
        <title>Genome sequence of the pathogenic fungus Sporothrix schenckii (ATCC 58251).</title>
        <authorList>
            <person name="Cuomo C.A."/>
            <person name="Rodriguez-Del Valle N."/>
            <person name="Perez-Sanchez L."/>
            <person name="Abouelleil A."/>
            <person name="Goldberg J."/>
            <person name="Young S."/>
            <person name="Zeng Q."/>
            <person name="Birren B.W."/>
        </authorList>
    </citation>
    <scope>NUCLEOTIDE SEQUENCE [LARGE SCALE GENOMIC DNA]</scope>
    <source>
        <strain evidence="9">ATCC 58251 / de Perez 2211183</strain>
    </source>
</reference>
<dbReference type="CDD" id="cd18617">
    <property type="entry name" value="GH43_XynB-like"/>
    <property type="match status" value="1"/>
</dbReference>
<dbReference type="InterPro" id="IPR051795">
    <property type="entry name" value="Glycosyl_Hydrlase_43"/>
</dbReference>
<feature type="active site" description="Proton acceptor" evidence="4">
    <location>
        <position position="15"/>
    </location>
</feature>
<gene>
    <name evidence="8" type="ORF">HMPREF1624_06373</name>
</gene>
<evidence type="ECO:0000256" key="3">
    <source>
        <dbReference type="ARBA" id="ARBA00023295"/>
    </source>
</evidence>
<dbReference type="GO" id="GO:0004553">
    <property type="term" value="F:hydrolase activity, hydrolyzing O-glycosyl compounds"/>
    <property type="evidence" value="ECO:0007669"/>
    <property type="project" value="InterPro"/>
</dbReference>
<dbReference type="Pfam" id="PF04616">
    <property type="entry name" value="Glyco_hydro_43"/>
    <property type="match status" value="1"/>
</dbReference>
<feature type="domain" description="Beta-xylosidase C-terminal Concanavalin A-like" evidence="7">
    <location>
        <begin position="367"/>
        <end position="533"/>
    </location>
</feature>
<dbReference type="Gene3D" id="2.60.120.200">
    <property type="match status" value="1"/>
</dbReference>
<evidence type="ECO:0000256" key="5">
    <source>
        <dbReference type="PIRSR" id="PIRSR606710-2"/>
    </source>
</evidence>
<evidence type="ECO:0000313" key="8">
    <source>
        <dbReference type="EMBL" id="ERS97044.1"/>
    </source>
</evidence>
<dbReference type="InterPro" id="IPR023296">
    <property type="entry name" value="Glyco_hydro_beta-prop_sf"/>
</dbReference>
<protein>
    <recommendedName>
        <fullName evidence="7">Beta-xylosidase C-terminal Concanavalin A-like domain-containing protein</fullName>
    </recommendedName>
</protein>
<dbReference type="SUPFAM" id="SSF75005">
    <property type="entry name" value="Arabinanase/levansucrase/invertase"/>
    <property type="match status" value="1"/>
</dbReference>
<accession>U7PQN2</accession>
<feature type="site" description="Important for catalytic activity, responsible for pKa modulation of the active site Glu and correct orientation of both the proton donor and substrate" evidence="5">
    <location>
        <position position="153"/>
    </location>
</feature>
<keyword evidence="9" id="KW-1185">Reference proteome</keyword>
<sequence length="546" mass="59896">MAAPVNPIIPGFSPDPSIVKVGEWFFLVNSTFHMFPGLPIYASQDLVSWKQIGNAIHRQSQLSLAKADTRLTPLYDGDTLTEVMASTGGLYAPTIRHHNGTFYVVCTNVIRTAAGEGRDEQPNEETENFIVSTQDIWAGHWSDPVPFQFSGIDPSLFFDDDDKVYVHGSAGPGPYTTIRQFQIDLATGAALSEERLLWKGTGGIYPEGPHMYRRNGWYYLVISEGGTHEGHMITTARSRSVWGPYEAYEHNPILTAKGTDAYIRYTGHCDLVEDDQGQWWGVCLGVRKDAGGRFIMGRESFVTRGTWSDDGWLTLERVASHPSGLVRTTASSTASTAEGQTAAGNVDLLYIRDAHLDNYTLAGDGSAVTLTSTPVDLAAPNASPTFVGKRQRLLDGQSRVALAAWTPETLAAWKSTGLRCGLAVFKDEHRYTRIFLDAAGDTPSIVFELVNKAQKIARTSRHDLPQGSRALSLRIVYTEREYRLLYAASLRPDKDEGEDEDWTPLDAVDTLQLTDPDFVGPVIGVFATSASQAKGIDVALRGLSIQ</sequence>
<dbReference type="PANTHER" id="PTHR42812">
    <property type="entry name" value="BETA-XYLOSIDASE"/>
    <property type="match status" value="1"/>
</dbReference>
<dbReference type="InterPro" id="IPR041542">
    <property type="entry name" value="GH43_C2"/>
</dbReference>
<dbReference type="InterPro" id="IPR013320">
    <property type="entry name" value="ConA-like_dom_sf"/>
</dbReference>
<dbReference type="Proteomes" id="UP000018087">
    <property type="component" value="Unassembled WGS sequence"/>
</dbReference>
<dbReference type="HOGENOM" id="CLU_016508_2_0_1"/>
<dbReference type="GO" id="GO:0005975">
    <property type="term" value="P:carbohydrate metabolic process"/>
    <property type="evidence" value="ECO:0007669"/>
    <property type="project" value="InterPro"/>
</dbReference>
<proteinExistence type="inferred from homology"/>
<organism evidence="8 9">
    <name type="scientific">Sporothrix schenckii (strain ATCC 58251 / de Perez 2211183)</name>
    <name type="common">Rose-picker's disease fungus</name>
    <dbReference type="NCBI Taxonomy" id="1391915"/>
    <lineage>
        <taxon>Eukaryota</taxon>
        <taxon>Fungi</taxon>
        <taxon>Dikarya</taxon>
        <taxon>Ascomycota</taxon>
        <taxon>Pezizomycotina</taxon>
        <taxon>Sordariomycetes</taxon>
        <taxon>Sordariomycetidae</taxon>
        <taxon>Ophiostomatales</taxon>
        <taxon>Ophiostomataceae</taxon>
        <taxon>Sporothrix</taxon>
    </lineage>
</organism>
<dbReference type="AlphaFoldDB" id="U7PQN2"/>
<name>U7PQN2_SPOS1</name>
<dbReference type="PANTHER" id="PTHR42812:SF12">
    <property type="entry name" value="BETA-XYLOSIDASE-RELATED"/>
    <property type="match status" value="1"/>
</dbReference>
<evidence type="ECO:0000256" key="2">
    <source>
        <dbReference type="ARBA" id="ARBA00022801"/>
    </source>
</evidence>
<evidence type="ECO:0000256" key="1">
    <source>
        <dbReference type="ARBA" id="ARBA00009865"/>
    </source>
</evidence>
<comment type="similarity">
    <text evidence="1 6">Belongs to the glycosyl hydrolase 43 family.</text>
</comment>
<evidence type="ECO:0000259" key="7">
    <source>
        <dbReference type="Pfam" id="PF17851"/>
    </source>
</evidence>
<dbReference type="InterPro" id="IPR006710">
    <property type="entry name" value="Glyco_hydro_43"/>
</dbReference>
<dbReference type="STRING" id="1391915.U7PQN2"/>
<dbReference type="SUPFAM" id="SSF49899">
    <property type="entry name" value="Concanavalin A-like lectins/glucanases"/>
    <property type="match status" value="1"/>
</dbReference>
<keyword evidence="3 6" id="KW-0326">Glycosidase</keyword>
<dbReference type="EMBL" id="KI440848">
    <property type="protein sequence ID" value="ERS97044.1"/>
    <property type="molecule type" value="Genomic_DNA"/>
</dbReference>
<dbReference type="OrthoDB" id="408373at2759"/>
<evidence type="ECO:0000256" key="4">
    <source>
        <dbReference type="PIRSR" id="PIRSR606710-1"/>
    </source>
</evidence>
<keyword evidence="2 6" id="KW-0378">Hydrolase</keyword>
<dbReference type="Gene3D" id="2.115.10.20">
    <property type="entry name" value="Glycosyl hydrolase domain, family 43"/>
    <property type="match status" value="1"/>
</dbReference>
<evidence type="ECO:0000313" key="9">
    <source>
        <dbReference type="Proteomes" id="UP000018087"/>
    </source>
</evidence>
<evidence type="ECO:0000256" key="6">
    <source>
        <dbReference type="RuleBase" id="RU361187"/>
    </source>
</evidence>
<feature type="active site" description="Proton donor" evidence="4">
    <location>
        <position position="207"/>
    </location>
</feature>